<dbReference type="InterPro" id="IPR006615">
    <property type="entry name" value="Pept_C19_DUSP"/>
</dbReference>
<accession>A0A8S1QIR0</accession>
<keyword evidence="4" id="KW-1185">Reference proteome</keyword>
<dbReference type="Proteomes" id="UP000692954">
    <property type="component" value="Unassembled WGS sequence"/>
</dbReference>
<organism evidence="3 4">
    <name type="scientific">Paramecium sonneborni</name>
    <dbReference type="NCBI Taxonomy" id="65129"/>
    <lineage>
        <taxon>Eukaryota</taxon>
        <taxon>Sar</taxon>
        <taxon>Alveolata</taxon>
        <taxon>Ciliophora</taxon>
        <taxon>Intramacronucleata</taxon>
        <taxon>Oligohymenophorea</taxon>
        <taxon>Peniculida</taxon>
        <taxon>Parameciidae</taxon>
        <taxon>Paramecium</taxon>
    </lineage>
</organism>
<sequence>MIEDDFLNGYRSKNHMISEGYAYAISADWYRQFQRYLKNPSGVDALRFNKILNFNIIERVIDKSPSLKQYSIPPFKQINYEHIYGLSQDAKPIIDFFVVSIDVWHYFKKHYTSDYDIIVFVTKQHPQMQKYFLCDNLDEGLCICRDVINVLFIIVFPRNYDNLQAIITPLCPWMDLIKFRTFIFSMYNLGIDTIKFSNEAFLYYNNKKVPFRGNRTLNEVEINLDIQIVMACQNLKMQDFEEEIEIDFEEQQQLKNLQNKQEFLEKLEKALCEEATIKQNIKSISEIQQSLEQNDFFQI</sequence>
<evidence type="ECO:0000259" key="2">
    <source>
        <dbReference type="PROSITE" id="PS51283"/>
    </source>
</evidence>
<comment type="caution">
    <text evidence="3">The sequence shown here is derived from an EMBL/GenBank/DDBJ whole genome shotgun (WGS) entry which is preliminary data.</text>
</comment>
<dbReference type="OrthoDB" id="296583at2759"/>
<dbReference type="PROSITE" id="PS51283">
    <property type="entry name" value="DUSP"/>
    <property type="match status" value="1"/>
</dbReference>
<feature type="coiled-coil region" evidence="1">
    <location>
        <begin position="237"/>
        <end position="274"/>
    </location>
</feature>
<dbReference type="EMBL" id="CAJJDN010000109">
    <property type="protein sequence ID" value="CAD8115908.1"/>
    <property type="molecule type" value="Genomic_DNA"/>
</dbReference>
<dbReference type="AlphaFoldDB" id="A0A8S1QIR0"/>
<name>A0A8S1QIR0_9CILI</name>
<dbReference type="GO" id="GO:0004843">
    <property type="term" value="F:cysteine-type deubiquitinase activity"/>
    <property type="evidence" value="ECO:0007669"/>
    <property type="project" value="InterPro"/>
</dbReference>
<evidence type="ECO:0000313" key="4">
    <source>
        <dbReference type="Proteomes" id="UP000692954"/>
    </source>
</evidence>
<keyword evidence="1" id="KW-0175">Coiled coil</keyword>
<proteinExistence type="predicted"/>
<dbReference type="Pfam" id="PF06337">
    <property type="entry name" value="DUSP"/>
    <property type="match status" value="1"/>
</dbReference>
<gene>
    <name evidence="3" type="ORF">PSON_ATCC_30995.1.T1090171</name>
</gene>
<evidence type="ECO:0000313" key="3">
    <source>
        <dbReference type="EMBL" id="CAD8115908.1"/>
    </source>
</evidence>
<evidence type="ECO:0000256" key="1">
    <source>
        <dbReference type="SAM" id="Coils"/>
    </source>
</evidence>
<reference evidence="3" key="1">
    <citation type="submission" date="2021-01" db="EMBL/GenBank/DDBJ databases">
        <authorList>
            <consortium name="Genoscope - CEA"/>
            <person name="William W."/>
        </authorList>
    </citation>
    <scope>NUCLEOTIDE SEQUENCE</scope>
</reference>
<protein>
    <recommendedName>
        <fullName evidence="2">DUSP domain-containing protein</fullName>
    </recommendedName>
</protein>
<feature type="domain" description="DUSP" evidence="2">
    <location>
        <begin position="1"/>
        <end position="123"/>
    </location>
</feature>